<comment type="caution">
    <text evidence="2">The sequence shown here is derived from an EMBL/GenBank/DDBJ whole genome shotgun (WGS) entry which is preliminary data.</text>
</comment>
<dbReference type="EMBL" id="BRPK01000001">
    <property type="protein sequence ID" value="GLB34386.1"/>
    <property type="molecule type" value="Genomic_DNA"/>
</dbReference>
<accession>A0A9P3PEG8</accession>
<evidence type="ECO:0000256" key="1">
    <source>
        <dbReference type="SAM" id="MobiDB-lite"/>
    </source>
</evidence>
<sequence length="195" mass="21728">MPDSLGPTMYSNRALIDQQRLQQKLGTIVRAKERKMVNVGSQIPFNLHNQVLPPEVNHTQSRPASGTPEYFTDTDEYAPGMYYQHPYRSPHARFTTSPSPEPYDYLSHPSRPRSPDGDSNSKTILNVRLVGFVDRRGRTMRRKEADVDADVASDSTPTAATFQRISQDTEPPAAAISPDKARLLESGAISLSWGD</sequence>
<feature type="region of interest" description="Disordered" evidence="1">
    <location>
        <begin position="140"/>
        <end position="180"/>
    </location>
</feature>
<gene>
    <name evidence="2" type="ORF">LshimejAT787_0112700</name>
</gene>
<evidence type="ECO:0000313" key="3">
    <source>
        <dbReference type="Proteomes" id="UP001063166"/>
    </source>
</evidence>
<reference evidence="2" key="1">
    <citation type="submission" date="2022-07" db="EMBL/GenBank/DDBJ databases">
        <title>The genome of Lyophyllum shimeji provides insight into the initial evolution of ectomycorrhizal fungal genome.</title>
        <authorList>
            <person name="Kobayashi Y."/>
            <person name="Shibata T."/>
            <person name="Hirakawa H."/>
            <person name="Shigenobu S."/>
            <person name="Nishiyama T."/>
            <person name="Yamada A."/>
            <person name="Hasebe M."/>
            <person name="Kawaguchi M."/>
        </authorList>
    </citation>
    <scope>NUCLEOTIDE SEQUENCE</scope>
    <source>
        <strain evidence="2">AT787</strain>
    </source>
</reference>
<protein>
    <submittedName>
        <fullName evidence="2">Uncharacterized protein</fullName>
    </submittedName>
</protein>
<proteinExistence type="predicted"/>
<organism evidence="2 3">
    <name type="scientific">Lyophyllum shimeji</name>
    <name type="common">Hon-shimeji</name>
    <name type="synonym">Tricholoma shimeji</name>
    <dbReference type="NCBI Taxonomy" id="47721"/>
    <lineage>
        <taxon>Eukaryota</taxon>
        <taxon>Fungi</taxon>
        <taxon>Dikarya</taxon>
        <taxon>Basidiomycota</taxon>
        <taxon>Agaricomycotina</taxon>
        <taxon>Agaricomycetes</taxon>
        <taxon>Agaricomycetidae</taxon>
        <taxon>Agaricales</taxon>
        <taxon>Tricholomatineae</taxon>
        <taxon>Lyophyllaceae</taxon>
        <taxon>Lyophyllum</taxon>
    </lineage>
</organism>
<feature type="region of interest" description="Disordered" evidence="1">
    <location>
        <begin position="91"/>
        <end position="122"/>
    </location>
</feature>
<keyword evidence="3" id="KW-1185">Reference proteome</keyword>
<feature type="compositionally biased region" description="Polar residues" evidence="1">
    <location>
        <begin position="156"/>
        <end position="169"/>
    </location>
</feature>
<dbReference type="Proteomes" id="UP001063166">
    <property type="component" value="Unassembled WGS sequence"/>
</dbReference>
<name>A0A9P3PEG8_LYOSH</name>
<evidence type="ECO:0000313" key="2">
    <source>
        <dbReference type="EMBL" id="GLB34386.1"/>
    </source>
</evidence>
<dbReference type="OrthoDB" id="3227079at2759"/>
<dbReference type="AlphaFoldDB" id="A0A9P3PEG8"/>